<evidence type="ECO:0000256" key="5">
    <source>
        <dbReference type="SAM" id="MobiDB-lite"/>
    </source>
</evidence>
<evidence type="ECO:0000256" key="1">
    <source>
        <dbReference type="ARBA" id="ARBA00004167"/>
    </source>
</evidence>
<accession>A0ABQ0MX05</accession>
<feature type="compositionally biased region" description="Low complexity" evidence="5">
    <location>
        <begin position="181"/>
        <end position="199"/>
    </location>
</feature>
<feature type="domain" description="Translocation and assembly module TamB C-terminal" evidence="6">
    <location>
        <begin position="978"/>
        <end position="1308"/>
    </location>
</feature>
<dbReference type="RefSeq" id="WP_057181067.1">
    <property type="nucleotide sequence ID" value="NZ_BDQM01000019.1"/>
</dbReference>
<gene>
    <name evidence="7" type="ORF">MTCD1_02416</name>
</gene>
<keyword evidence="3" id="KW-1133">Transmembrane helix</keyword>
<feature type="region of interest" description="Disordered" evidence="5">
    <location>
        <begin position="180"/>
        <end position="199"/>
    </location>
</feature>
<dbReference type="Proteomes" id="UP000197068">
    <property type="component" value="Unassembled WGS sequence"/>
</dbReference>
<evidence type="ECO:0000256" key="3">
    <source>
        <dbReference type="ARBA" id="ARBA00022989"/>
    </source>
</evidence>
<evidence type="ECO:0000313" key="7">
    <source>
        <dbReference type="EMBL" id="GAW96794.1"/>
    </source>
</evidence>
<keyword evidence="4" id="KW-0472">Membrane</keyword>
<proteinExistence type="predicted"/>
<evidence type="ECO:0000313" key="8">
    <source>
        <dbReference type="Proteomes" id="UP000197068"/>
    </source>
</evidence>
<name>A0ABQ0MX05_9GAMM</name>
<dbReference type="InterPro" id="IPR007452">
    <property type="entry name" value="TamB_C"/>
</dbReference>
<dbReference type="PANTHER" id="PTHR36985:SF1">
    <property type="entry name" value="TRANSLOCATION AND ASSEMBLY MODULE SUBUNIT TAMB"/>
    <property type="match status" value="1"/>
</dbReference>
<sequence length="1310" mass="145185">MIWRRITYKIAKWLTLLLCLVTILLTTPIGSRLTISLLNNIDGIHADYKAGSLIRDIELNSFHLNLATLDIKIKDLVAEIDFSCSWQKKLCIKSLKLASFSLTYTKNKTAAKRASNTVNDERLFVMPFAIEAQAITINNSHLVINQTVIDIEQFTAQVDIKASQFTILQPNADKLTITFDKNSNNENNSSKQNNAENSNSTNSIYAAFSTLPKVYLPISLNIQQLFVDKLRIVDDQTQKNITLNSTLNNDIQWPYQQNHLTGTWAKSDVNITEFKTSTADYAIKHLALNTQLIPPYKINAQLVAQLDKVPLWPEASDSTLDIRLQGSVDELNVKLTSQGSVVLNSQGTINLTHQLLPFELQLSADKLPLPWSLAQYGQPSSLYLDLVGDLSQQTVKLSSQLNSYGYKNAQLKLSAHHQQGLISLDKLAFNEPDSNSQLNLHGHIDFQSKEITWQLFADSAGFTLPEINLKALIFPENTEFNINTSANASADKSTEAKTSFIEDILPDVINGRVLGKIASTGVWSESQWSLAITDTDVSGRINDSELVIQGDIALNQSGYFSSGDLSQGKLLIAIDNDQLTLQTSRDNNWHVNGQLRISDINRWYPLASGAITSNFTIKGNKHQPIIALNSKLKQLHWQQFYSPSVEITAVYQPFNNHKIQLTIQNERLHITVNNDSLSLQDIALNFSGDFNQQQLQLDWYGDLAGKLKLSGQWHNALNDWQGIVEYSTLTYKDITWRNDNAFSLAFNLDKQQLLIEKHCWQGTAVKVCLPDNTIVGASGDITLGLNIDLSLMDELILPEGVQLKGNVAGEITAQWSPTQAISAQANFALSPGNIKVNDEYHKQQIGQWHQGGFSFKVNKKQCTSKFQLQDIQEQVLININSTVNFIDDFPIDGQIEVNQFNLQPFQALISKVVHLQGLVTAMLSVSGTIKAPVVNGSLALESGELLLSQNPNKLTDINAELHINNNQATLLGEFSIKGDQAMLKGQLGWQDGFTMELDLTAKQIPLVFPPQLLMTISPALNFSVQDKVLTISGNVTVLDGSYNIEKLPQGSITLSDDVIIVDQYGREVVKKSSGFDIKTNVSIHITKAFKVSGQGLKSNLFGQLHVSQQLNQPLQIFGNIQSAKGTYQAYGQRLTIEKGELSFNGPINNPYFNLRASRHIKAEDIEVGLKITGLADTLAIELFSTPTMEAPEILSYLARGRGLDSGGSNGTAAASMLIGFGVTNSVGLFDRLEQLPFISNIAIDTEGEGDTTQAIISGYIGNRIYVKYGIGVFEPINELTVRLYLLNRLWLEIVSGIEQSSDLYYSFDID</sequence>
<keyword evidence="8" id="KW-1185">Reference proteome</keyword>
<evidence type="ECO:0000259" key="6">
    <source>
        <dbReference type="Pfam" id="PF04357"/>
    </source>
</evidence>
<dbReference type="EMBL" id="BDQM01000019">
    <property type="protein sequence ID" value="GAW96794.1"/>
    <property type="molecule type" value="Genomic_DNA"/>
</dbReference>
<evidence type="ECO:0000256" key="2">
    <source>
        <dbReference type="ARBA" id="ARBA00022692"/>
    </source>
</evidence>
<keyword evidence="2" id="KW-0812">Transmembrane</keyword>
<comment type="subcellular location">
    <subcellularLocation>
        <location evidence="1">Membrane</location>
        <topology evidence="1">Single-pass membrane protein</topology>
    </subcellularLocation>
</comment>
<organism evidence="7 8">
    <name type="scientific">Colwellia marinimaniae</name>
    <dbReference type="NCBI Taxonomy" id="1513592"/>
    <lineage>
        <taxon>Bacteria</taxon>
        <taxon>Pseudomonadati</taxon>
        <taxon>Pseudomonadota</taxon>
        <taxon>Gammaproteobacteria</taxon>
        <taxon>Alteromonadales</taxon>
        <taxon>Colwelliaceae</taxon>
        <taxon>Colwellia</taxon>
    </lineage>
</organism>
<evidence type="ECO:0000256" key="4">
    <source>
        <dbReference type="ARBA" id="ARBA00023136"/>
    </source>
</evidence>
<comment type="caution">
    <text evidence="7">The sequence shown here is derived from an EMBL/GenBank/DDBJ whole genome shotgun (WGS) entry which is preliminary data.</text>
</comment>
<protein>
    <submittedName>
        <fullName evidence="7">DUF490 domain-containing protein</fullName>
    </submittedName>
</protein>
<dbReference type="PANTHER" id="PTHR36985">
    <property type="entry name" value="TRANSLOCATION AND ASSEMBLY MODULE SUBUNIT TAMB"/>
    <property type="match status" value="1"/>
</dbReference>
<dbReference type="Pfam" id="PF04357">
    <property type="entry name" value="TamB"/>
    <property type="match status" value="1"/>
</dbReference>
<reference evidence="7 8" key="1">
    <citation type="submission" date="2017-06" db="EMBL/GenBank/DDBJ databases">
        <title>Whole Genome Sequences of Colwellia marinimaniae MTCD1.</title>
        <authorList>
            <person name="Kusumoto H."/>
            <person name="Inoue M."/>
            <person name="Tanikawa K."/>
            <person name="Maeji H."/>
            <person name="Cameron J.H."/>
            <person name="Bartlett D.H."/>
        </authorList>
    </citation>
    <scope>NUCLEOTIDE SEQUENCE [LARGE SCALE GENOMIC DNA]</scope>
    <source>
        <strain evidence="7 8">MTCD1</strain>
    </source>
</reference>